<dbReference type="Proteomes" id="UP000190696">
    <property type="component" value="Unassembled WGS sequence"/>
</dbReference>
<reference evidence="1 2" key="1">
    <citation type="submission" date="2017-01" db="EMBL/GenBank/DDBJ databases">
        <title>Bacillus cereus isolates.</title>
        <authorList>
            <person name="Beno S.M."/>
        </authorList>
    </citation>
    <scope>NUCLEOTIDE SEQUENCE [LARGE SCALE GENOMIC DNA]</scope>
    <source>
        <strain evidence="1 2">FSL W7-1108</strain>
    </source>
</reference>
<dbReference type="AlphaFoldDB" id="A0A1S9TCP8"/>
<dbReference type="EMBL" id="MUAI01000002">
    <property type="protein sequence ID" value="OOR07796.1"/>
    <property type="molecule type" value="Genomic_DNA"/>
</dbReference>
<gene>
    <name evidence="1" type="ORF">BW900_04605</name>
</gene>
<comment type="caution">
    <text evidence="1">The sequence shown here is derived from an EMBL/GenBank/DDBJ whole genome shotgun (WGS) entry which is preliminary data.</text>
</comment>
<name>A0A1S9TCP8_BACMY</name>
<sequence length="67" mass="7383">MQHRDLTVVNQFHKRYDYGICAKQRGSSGVNSLALSSADYIISITVMEKGFGVQGFDILKEPSGFGN</sequence>
<accession>A0A1S9TCP8</accession>
<evidence type="ECO:0000313" key="1">
    <source>
        <dbReference type="EMBL" id="OOR07796.1"/>
    </source>
</evidence>
<protein>
    <submittedName>
        <fullName evidence="1">Uncharacterized protein</fullName>
    </submittedName>
</protein>
<evidence type="ECO:0000313" key="2">
    <source>
        <dbReference type="Proteomes" id="UP000190696"/>
    </source>
</evidence>
<proteinExistence type="predicted"/>
<organism evidence="1 2">
    <name type="scientific">Bacillus mycoides</name>
    <dbReference type="NCBI Taxonomy" id="1405"/>
    <lineage>
        <taxon>Bacteria</taxon>
        <taxon>Bacillati</taxon>
        <taxon>Bacillota</taxon>
        <taxon>Bacilli</taxon>
        <taxon>Bacillales</taxon>
        <taxon>Bacillaceae</taxon>
        <taxon>Bacillus</taxon>
        <taxon>Bacillus cereus group</taxon>
    </lineage>
</organism>